<dbReference type="PANTHER" id="PTHR11461">
    <property type="entry name" value="SERINE PROTEASE INHIBITOR, SERPIN"/>
    <property type="match status" value="1"/>
</dbReference>
<evidence type="ECO:0000259" key="5">
    <source>
        <dbReference type="SMART" id="SM00093"/>
    </source>
</evidence>
<dbReference type="EMBL" id="FZQP02002448">
    <property type="protein sequence ID" value="VVC95796.1"/>
    <property type="molecule type" value="Genomic_DNA"/>
</dbReference>
<gene>
    <name evidence="6" type="ORF">LSINAPIS_LOCUS7435</name>
</gene>
<evidence type="ECO:0000256" key="1">
    <source>
        <dbReference type="ARBA" id="ARBA00022690"/>
    </source>
</evidence>
<comment type="similarity">
    <text evidence="3">Belongs to the serpin family.</text>
</comment>
<protein>
    <recommendedName>
        <fullName evidence="5">Serpin domain-containing protein</fullName>
    </recommendedName>
</protein>
<evidence type="ECO:0000256" key="3">
    <source>
        <dbReference type="RuleBase" id="RU000411"/>
    </source>
</evidence>
<dbReference type="GO" id="GO:0004867">
    <property type="term" value="F:serine-type endopeptidase inhibitor activity"/>
    <property type="evidence" value="ECO:0007669"/>
    <property type="project" value="UniProtKB-KW"/>
</dbReference>
<name>A0A5E4QE97_9NEOP</name>
<keyword evidence="2" id="KW-0722">Serine protease inhibitor</keyword>
<dbReference type="InterPro" id="IPR000215">
    <property type="entry name" value="Serpin_fam"/>
</dbReference>
<accession>A0A5E4QE97</accession>
<sequence>MTILKVLGVLLGVSSAIGLPTYCSHDTALTSFKRPTYDFSVRILDRVSQQTWGHFVFSPISTWLQLLTLAEGARGPTEREIWRVTRYHKMKCFRRKYREVLNSMDKELNDMTRRTSTIVLNSLLDVKKGFTDAIMKDKDTKVLSINFNEPEEAVNKVNGWIDEQMNGVIDEGVYVDDFNFTVLLMVDTAYFKSDWLYPFNQAYTTSEYFYDNNVEIGKVNLMTQDGYFNVTNVPALNASVLELPFKSQRVSMLVVLPNKGQNVKDIFYSFKDIRLMTIFSLFNKEGPKLVTVRLPRFKVNTQVNNLVELIHDMGVKKVFYPDLADLSGISDYRLYASLMTQVADIEINEKGARANSSADFLIQTRGGITEFNANCPFAYLIVDRVTEIILFAGIYSDPNGV</sequence>
<dbReference type="GO" id="GO:0005615">
    <property type="term" value="C:extracellular space"/>
    <property type="evidence" value="ECO:0007669"/>
    <property type="project" value="InterPro"/>
</dbReference>
<keyword evidence="1" id="KW-0646">Protease inhibitor</keyword>
<evidence type="ECO:0000256" key="4">
    <source>
        <dbReference type="SAM" id="SignalP"/>
    </source>
</evidence>
<reference evidence="6 7" key="1">
    <citation type="submission" date="2017-07" db="EMBL/GenBank/DDBJ databases">
        <authorList>
            <person name="Talla V."/>
            <person name="Backstrom N."/>
        </authorList>
    </citation>
    <scope>NUCLEOTIDE SEQUENCE [LARGE SCALE GENOMIC DNA]</scope>
</reference>
<organism evidence="6 7">
    <name type="scientific">Leptidea sinapis</name>
    <dbReference type="NCBI Taxonomy" id="189913"/>
    <lineage>
        <taxon>Eukaryota</taxon>
        <taxon>Metazoa</taxon>
        <taxon>Ecdysozoa</taxon>
        <taxon>Arthropoda</taxon>
        <taxon>Hexapoda</taxon>
        <taxon>Insecta</taxon>
        <taxon>Pterygota</taxon>
        <taxon>Neoptera</taxon>
        <taxon>Endopterygota</taxon>
        <taxon>Lepidoptera</taxon>
        <taxon>Glossata</taxon>
        <taxon>Ditrysia</taxon>
        <taxon>Papilionoidea</taxon>
        <taxon>Pieridae</taxon>
        <taxon>Dismorphiinae</taxon>
        <taxon>Leptidea</taxon>
    </lineage>
</organism>
<feature type="chain" id="PRO_5022973929" description="Serpin domain-containing protein" evidence="4">
    <location>
        <begin position="19"/>
        <end position="401"/>
    </location>
</feature>
<dbReference type="InterPro" id="IPR042185">
    <property type="entry name" value="Serpin_sf_2"/>
</dbReference>
<feature type="domain" description="Serpin" evidence="5">
    <location>
        <begin position="41"/>
        <end position="398"/>
    </location>
</feature>
<dbReference type="InterPro" id="IPR042178">
    <property type="entry name" value="Serpin_sf_1"/>
</dbReference>
<evidence type="ECO:0000256" key="2">
    <source>
        <dbReference type="ARBA" id="ARBA00022900"/>
    </source>
</evidence>
<dbReference type="Proteomes" id="UP000324832">
    <property type="component" value="Unassembled WGS sequence"/>
</dbReference>
<keyword evidence="7" id="KW-1185">Reference proteome</keyword>
<proteinExistence type="inferred from homology"/>
<dbReference type="Gene3D" id="3.30.497.10">
    <property type="entry name" value="Antithrombin, subunit I, domain 2"/>
    <property type="match status" value="1"/>
</dbReference>
<feature type="signal peptide" evidence="4">
    <location>
        <begin position="1"/>
        <end position="18"/>
    </location>
</feature>
<dbReference type="SMART" id="SM00093">
    <property type="entry name" value="SERPIN"/>
    <property type="match status" value="1"/>
</dbReference>
<dbReference type="AlphaFoldDB" id="A0A5E4QE97"/>
<evidence type="ECO:0000313" key="7">
    <source>
        <dbReference type="Proteomes" id="UP000324832"/>
    </source>
</evidence>
<keyword evidence="4" id="KW-0732">Signal</keyword>
<dbReference type="SUPFAM" id="SSF56574">
    <property type="entry name" value="Serpins"/>
    <property type="match status" value="1"/>
</dbReference>
<dbReference type="Pfam" id="PF00079">
    <property type="entry name" value="Serpin"/>
    <property type="match status" value="1"/>
</dbReference>
<dbReference type="InterPro" id="IPR023796">
    <property type="entry name" value="Serpin_dom"/>
</dbReference>
<dbReference type="Gene3D" id="2.30.39.10">
    <property type="entry name" value="Alpha-1-antitrypsin, domain 1"/>
    <property type="match status" value="1"/>
</dbReference>
<evidence type="ECO:0000313" key="6">
    <source>
        <dbReference type="EMBL" id="VVC95796.1"/>
    </source>
</evidence>
<dbReference type="PANTHER" id="PTHR11461:SF367">
    <property type="entry name" value="GH21475P-RELATED"/>
    <property type="match status" value="1"/>
</dbReference>
<dbReference type="InterPro" id="IPR036186">
    <property type="entry name" value="Serpin_sf"/>
</dbReference>